<feature type="transmembrane region" description="Helical" evidence="18">
    <location>
        <begin position="442"/>
        <end position="462"/>
    </location>
</feature>
<dbReference type="Gene3D" id="1.20.272.40">
    <property type="match status" value="1"/>
</dbReference>
<dbReference type="InterPro" id="IPR001650">
    <property type="entry name" value="Helicase_C-like"/>
</dbReference>
<evidence type="ECO:0000256" key="9">
    <source>
        <dbReference type="ARBA" id="ARBA00022806"/>
    </source>
</evidence>
<dbReference type="GO" id="GO:0005524">
    <property type="term" value="F:ATP binding"/>
    <property type="evidence" value="ECO:0007669"/>
    <property type="project" value="UniProtKB-KW"/>
</dbReference>
<comment type="similarity">
    <text evidence="16">Belongs to the DExH box helicase family.</text>
</comment>
<dbReference type="CDD" id="cd18805">
    <property type="entry name" value="SF2_C_suv3"/>
    <property type="match status" value="1"/>
</dbReference>
<comment type="cofactor">
    <cofactor evidence="2">
        <name>Mg(2+)</name>
        <dbReference type="ChEBI" id="CHEBI:18420"/>
    </cofactor>
</comment>
<evidence type="ECO:0000256" key="5">
    <source>
        <dbReference type="ARBA" id="ARBA00011661"/>
    </source>
</evidence>
<dbReference type="PANTHER" id="PTHR12131">
    <property type="entry name" value="ATP-DEPENDENT RNA AND DNA HELICASE"/>
    <property type="match status" value="1"/>
</dbReference>
<dbReference type="EMBL" id="SMMG02000012">
    <property type="protein sequence ID" value="KAA3454573.1"/>
    <property type="molecule type" value="Genomic_DNA"/>
</dbReference>
<dbReference type="Gene3D" id="3.40.50.300">
    <property type="entry name" value="P-loop containing nucleotide triphosphate hydrolases"/>
    <property type="match status" value="2"/>
</dbReference>
<evidence type="ECO:0000256" key="15">
    <source>
        <dbReference type="ARBA" id="ARBA00047984"/>
    </source>
</evidence>
<keyword evidence="10" id="KW-0067">ATP-binding</keyword>
<keyword evidence="12" id="KW-0496">Mitochondrion</keyword>
<keyword evidence="21" id="KW-1185">Reference proteome</keyword>
<proteinExistence type="inferred from homology"/>
<evidence type="ECO:0000256" key="14">
    <source>
        <dbReference type="ARBA" id="ARBA00023271"/>
    </source>
</evidence>
<evidence type="ECO:0000256" key="1">
    <source>
        <dbReference type="ARBA" id="ARBA00001936"/>
    </source>
</evidence>
<keyword evidence="18" id="KW-0812">Transmembrane</keyword>
<keyword evidence="18" id="KW-1133">Transmembrane helix</keyword>
<sequence length="594" mass="66597">MASLLLRQRRVSALGVSRILQAVNGDSFRLQPESNCRTFASFGVIIRNYSSGKGTAKVDFTDLTRPHTWYPNARKKQRKVFLHVGPTNSGKTYHALKRLESSSSGVYCGPLRLLAWEVAERLNKVRVPCDLITGQEKDEVDGAKHKAVTVEMADVTSDYECAIIDEIQMLGCKTRGFSFTRALLGIAAEELHLCGDAAAVPLIQELLKVTGDDVQVRSYERLLPLVPLEVPLGSFSNIRTGDCIVSFSRKGIYKLKKKIETGGKHLCSVVYGSLPPETRTRQATMFNDASSEFDVLVASDAIGMGLNLNISRIIFSTMKKFDGLERRDLTVPEVKQIAGRAGRYGSKYPMGEVTCLDAEDLPLLHSSLKSASPTLQQAGLFPSFDFIYMYSRLQQKRGLYQILEDFLENAKLSENYFFANCEEMLKVAAVIDELPLSLQDKYLFCISFTNAVSSLLIIIIIYELAWNQLANTGKSLYSPVDMNDEISSQGLTQFAENYAKKGLVCLKEIFSPGSLQVPKTHFALKELESIHKVLELYVWLSFRLDESFPDHELASSQKAICSMLIEEYLERLGFRNPTSRKLNSLMAKKRRQYL</sequence>
<dbReference type="GO" id="GO:0016787">
    <property type="term" value="F:hydrolase activity"/>
    <property type="evidence" value="ECO:0007669"/>
    <property type="project" value="UniProtKB-KW"/>
</dbReference>
<evidence type="ECO:0000256" key="16">
    <source>
        <dbReference type="ARBA" id="ARBA00060772"/>
    </source>
</evidence>
<dbReference type="GO" id="GO:0000965">
    <property type="term" value="P:mitochondrial RNA 3'-end processing"/>
    <property type="evidence" value="ECO:0007669"/>
    <property type="project" value="TreeGrafter"/>
</dbReference>
<evidence type="ECO:0000256" key="2">
    <source>
        <dbReference type="ARBA" id="ARBA00001946"/>
    </source>
</evidence>
<evidence type="ECO:0000313" key="20">
    <source>
        <dbReference type="EMBL" id="KAA3454573.1"/>
    </source>
</evidence>
<comment type="catalytic activity">
    <reaction evidence="15">
        <text>ATP + H2O = ADP + phosphate + H(+)</text>
        <dbReference type="Rhea" id="RHEA:13065"/>
        <dbReference type="ChEBI" id="CHEBI:15377"/>
        <dbReference type="ChEBI" id="CHEBI:15378"/>
        <dbReference type="ChEBI" id="CHEBI:30616"/>
        <dbReference type="ChEBI" id="CHEBI:43474"/>
        <dbReference type="ChEBI" id="CHEBI:456216"/>
        <dbReference type="EC" id="3.6.4.13"/>
    </reaction>
</comment>
<keyword evidence="8" id="KW-0378">Hydrolase</keyword>
<evidence type="ECO:0000256" key="8">
    <source>
        <dbReference type="ARBA" id="ARBA00022801"/>
    </source>
</evidence>
<dbReference type="PROSITE" id="PS51194">
    <property type="entry name" value="HELICASE_CTER"/>
    <property type="match status" value="1"/>
</dbReference>
<evidence type="ECO:0000256" key="10">
    <source>
        <dbReference type="ARBA" id="ARBA00022840"/>
    </source>
</evidence>
<comment type="subunit">
    <text evidence="5">Homodimer; in free form. Component of the mitochondrial degradosome (mtEXO) complex which is a heteropentamer containing 2 copies of SUPV3L1 and 3 copies of PNPT1.</text>
</comment>
<dbReference type="FunFam" id="3.40.50.300:FF:000269">
    <property type="entry name" value="ATP-dependent RNA helicase SUPV3L1, mitochondrial"/>
    <property type="match status" value="1"/>
</dbReference>
<dbReference type="CDD" id="cd17913">
    <property type="entry name" value="DEXQc_Suv3"/>
    <property type="match status" value="1"/>
</dbReference>
<dbReference type="FunFam" id="1.20.272.40:FF:000002">
    <property type="entry name" value="ATP-dependent RNA helicase SUV3, mitochondrial"/>
    <property type="match status" value="1"/>
</dbReference>
<comment type="caution">
    <text evidence="20">The sequence shown here is derived from an EMBL/GenBank/DDBJ whole genome shotgun (WGS) entry which is preliminary data.</text>
</comment>
<evidence type="ECO:0000256" key="13">
    <source>
        <dbReference type="ARBA" id="ARBA00023242"/>
    </source>
</evidence>
<dbReference type="SMART" id="SM00490">
    <property type="entry name" value="HELICc"/>
    <property type="match status" value="1"/>
</dbReference>
<keyword evidence="13" id="KW-0539">Nucleus</keyword>
<evidence type="ECO:0000256" key="18">
    <source>
        <dbReference type="SAM" id="Phobius"/>
    </source>
</evidence>
<dbReference type="GO" id="GO:0045025">
    <property type="term" value="C:mitochondrial degradosome"/>
    <property type="evidence" value="ECO:0007669"/>
    <property type="project" value="TreeGrafter"/>
</dbReference>
<dbReference type="InterPro" id="IPR044774">
    <property type="entry name" value="Suv3_DEXQc"/>
</dbReference>
<dbReference type="GO" id="GO:0003724">
    <property type="term" value="F:RNA helicase activity"/>
    <property type="evidence" value="ECO:0007669"/>
    <property type="project" value="UniProtKB-EC"/>
</dbReference>
<comment type="subcellular location">
    <subcellularLocation>
        <location evidence="4">Mitochondrion matrix</location>
        <location evidence="4">Mitochondrion nucleoid</location>
    </subcellularLocation>
    <subcellularLocation>
        <location evidence="3">Nucleus</location>
    </subcellularLocation>
</comment>
<dbReference type="InterPro" id="IPR027417">
    <property type="entry name" value="P-loop_NTPase"/>
</dbReference>
<dbReference type="FunFam" id="3.40.50.300:FF:001109">
    <property type="entry name" value="ATP-dependent RNA helicase suv3, mitochondrial"/>
    <property type="match status" value="1"/>
</dbReference>
<dbReference type="InterPro" id="IPR050699">
    <property type="entry name" value="RNA-DNA_Helicase"/>
</dbReference>
<evidence type="ECO:0000256" key="3">
    <source>
        <dbReference type="ARBA" id="ARBA00004123"/>
    </source>
</evidence>
<keyword evidence="11" id="KW-0809">Transit peptide</keyword>
<dbReference type="Pfam" id="PF00271">
    <property type="entry name" value="Helicase_C"/>
    <property type="match status" value="1"/>
</dbReference>
<evidence type="ECO:0000256" key="6">
    <source>
        <dbReference type="ARBA" id="ARBA00012552"/>
    </source>
</evidence>
<dbReference type="GO" id="GO:0005634">
    <property type="term" value="C:nucleus"/>
    <property type="evidence" value="ECO:0007669"/>
    <property type="project" value="UniProtKB-SubCell"/>
</dbReference>
<keyword evidence="9 20" id="KW-0347">Helicase</keyword>
<evidence type="ECO:0000259" key="19">
    <source>
        <dbReference type="PROSITE" id="PS51194"/>
    </source>
</evidence>
<dbReference type="Proteomes" id="UP000325315">
    <property type="component" value="Unassembled WGS sequence"/>
</dbReference>
<reference evidence="21" key="1">
    <citation type="journal article" date="2019" name="Plant Biotechnol. J.">
        <title>Genome sequencing of the Australian wild diploid species Gossypium australe highlights disease resistance and delayed gland morphogenesis.</title>
        <authorList>
            <person name="Cai Y."/>
            <person name="Cai X."/>
            <person name="Wang Q."/>
            <person name="Wang P."/>
            <person name="Zhang Y."/>
            <person name="Cai C."/>
            <person name="Xu Y."/>
            <person name="Wang K."/>
            <person name="Zhou Z."/>
            <person name="Wang C."/>
            <person name="Geng S."/>
            <person name="Li B."/>
            <person name="Dong Q."/>
            <person name="Hou Y."/>
            <person name="Wang H."/>
            <person name="Ai P."/>
            <person name="Liu Z."/>
            <person name="Yi F."/>
            <person name="Sun M."/>
            <person name="An G."/>
            <person name="Cheng J."/>
            <person name="Zhang Y."/>
            <person name="Shi Q."/>
            <person name="Xie Y."/>
            <person name="Shi X."/>
            <person name="Chang Y."/>
            <person name="Huang F."/>
            <person name="Chen Y."/>
            <person name="Hong S."/>
            <person name="Mi L."/>
            <person name="Sun Q."/>
            <person name="Zhang L."/>
            <person name="Zhou B."/>
            <person name="Peng R."/>
            <person name="Zhang X."/>
            <person name="Liu F."/>
        </authorList>
    </citation>
    <scope>NUCLEOTIDE SEQUENCE [LARGE SCALE GENOMIC DNA]</scope>
    <source>
        <strain evidence="21">cv. PA1801</strain>
    </source>
</reference>
<evidence type="ECO:0000256" key="12">
    <source>
        <dbReference type="ARBA" id="ARBA00023128"/>
    </source>
</evidence>
<dbReference type="PANTHER" id="PTHR12131:SF1">
    <property type="entry name" value="ATP-DEPENDENT RNA HELICASE SUPV3L1, MITOCHONDRIAL-RELATED"/>
    <property type="match status" value="1"/>
</dbReference>
<accession>A0A5B6UBE7</accession>
<organism evidence="20 21">
    <name type="scientific">Gossypium australe</name>
    <dbReference type="NCBI Taxonomy" id="47621"/>
    <lineage>
        <taxon>Eukaryota</taxon>
        <taxon>Viridiplantae</taxon>
        <taxon>Streptophyta</taxon>
        <taxon>Embryophyta</taxon>
        <taxon>Tracheophyta</taxon>
        <taxon>Spermatophyta</taxon>
        <taxon>Magnoliopsida</taxon>
        <taxon>eudicotyledons</taxon>
        <taxon>Gunneridae</taxon>
        <taxon>Pentapetalae</taxon>
        <taxon>rosids</taxon>
        <taxon>malvids</taxon>
        <taxon>Malvales</taxon>
        <taxon>Malvaceae</taxon>
        <taxon>Malvoideae</taxon>
        <taxon>Gossypium</taxon>
    </lineage>
</organism>
<gene>
    <name evidence="20" type="ORF">EPI10_017680</name>
</gene>
<protein>
    <recommendedName>
        <fullName evidence="6">RNA helicase</fullName>
        <ecNumber evidence="6">3.6.4.13</ecNumber>
    </recommendedName>
    <alternativeName>
        <fullName evidence="17">Protein SUPPRESSOR OF VAR 3</fullName>
    </alternativeName>
</protein>
<evidence type="ECO:0000256" key="7">
    <source>
        <dbReference type="ARBA" id="ARBA00022741"/>
    </source>
</evidence>
<evidence type="ECO:0000256" key="11">
    <source>
        <dbReference type="ARBA" id="ARBA00022946"/>
    </source>
</evidence>
<dbReference type="InterPro" id="IPR022192">
    <property type="entry name" value="SUV3_C"/>
</dbReference>
<evidence type="ECO:0000256" key="17">
    <source>
        <dbReference type="ARBA" id="ARBA00083723"/>
    </source>
</evidence>
<dbReference type="EC" id="3.6.4.13" evidence="6"/>
<name>A0A5B6UBE7_9ROSI</name>
<dbReference type="AlphaFoldDB" id="A0A5B6UBE7"/>
<dbReference type="Pfam" id="PF22527">
    <property type="entry name" value="DEXQc_Suv3"/>
    <property type="match status" value="1"/>
</dbReference>
<dbReference type="Pfam" id="PF12513">
    <property type="entry name" value="SUV3_C"/>
    <property type="match status" value="1"/>
</dbReference>
<comment type="cofactor">
    <cofactor evidence="1">
        <name>Mn(2+)</name>
        <dbReference type="ChEBI" id="CHEBI:29035"/>
    </cofactor>
</comment>
<keyword evidence="14" id="KW-1135">Mitochondrion nucleoid</keyword>
<keyword evidence="18" id="KW-0472">Membrane</keyword>
<dbReference type="OrthoDB" id="6692397at2759"/>
<feature type="domain" description="Helicase C-terminal" evidence="19">
    <location>
        <begin position="218"/>
        <end position="388"/>
    </location>
</feature>
<dbReference type="InterPro" id="IPR055206">
    <property type="entry name" value="DEXQc_SUV3"/>
</dbReference>
<keyword evidence="7" id="KW-0547">Nucleotide-binding</keyword>
<evidence type="ECO:0000256" key="4">
    <source>
        <dbReference type="ARBA" id="ARBA00004436"/>
    </source>
</evidence>
<dbReference type="Gene3D" id="1.20.58.1080">
    <property type="match status" value="1"/>
</dbReference>
<evidence type="ECO:0000313" key="21">
    <source>
        <dbReference type="Proteomes" id="UP000325315"/>
    </source>
</evidence>
<dbReference type="SUPFAM" id="SSF52540">
    <property type="entry name" value="P-loop containing nucleoside triphosphate hydrolases"/>
    <property type="match status" value="1"/>
</dbReference>
<dbReference type="GO" id="GO:0042645">
    <property type="term" value="C:mitochondrial nucleoid"/>
    <property type="evidence" value="ECO:0007669"/>
    <property type="project" value="UniProtKB-SubCell"/>
</dbReference>